<dbReference type="SUPFAM" id="SSF50494">
    <property type="entry name" value="Trypsin-like serine proteases"/>
    <property type="match status" value="3"/>
</dbReference>
<dbReference type="PROSITE" id="PS50240">
    <property type="entry name" value="TRYPSIN_DOM"/>
    <property type="match status" value="1"/>
</dbReference>
<dbReference type="PROSITE" id="PS00134">
    <property type="entry name" value="TRYPSIN_HIS"/>
    <property type="match status" value="1"/>
</dbReference>
<dbReference type="GO" id="GO:0004252">
    <property type="term" value="F:serine-type endopeptidase activity"/>
    <property type="evidence" value="ECO:0007669"/>
    <property type="project" value="InterPro"/>
</dbReference>
<dbReference type="Pfam" id="PF00089">
    <property type="entry name" value="Trypsin"/>
    <property type="match status" value="2"/>
</dbReference>
<dbReference type="WBParaSite" id="SSTP_0001269400.1">
    <property type="protein sequence ID" value="SSTP_0001269400.1"/>
    <property type="gene ID" value="SSTP_0001269400"/>
</dbReference>
<dbReference type="GO" id="GO:0006508">
    <property type="term" value="P:proteolysis"/>
    <property type="evidence" value="ECO:0007669"/>
    <property type="project" value="InterPro"/>
</dbReference>
<reference evidence="3" key="1">
    <citation type="submission" date="2015-08" db="UniProtKB">
        <authorList>
            <consortium name="WormBaseParasite"/>
        </authorList>
    </citation>
    <scope>IDENTIFICATION</scope>
</reference>
<evidence type="ECO:0000259" key="2">
    <source>
        <dbReference type="PROSITE" id="PS50240"/>
    </source>
</evidence>
<accession>A0A0K0ETB6</accession>
<evidence type="ECO:0000313" key="3">
    <source>
        <dbReference type="WBParaSite" id="SSTP_0001269400.1"/>
    </source>
</evidence>
<dbReference type="InterPro" id="IPR009003">
    <property type="entry name" value="Peptidase_S1_PA"/>
</dbReference>
<dbReference type="SMART" id="SM00020">
    <property type="entry name" value="Tryp_SPc"/>
    <property type="match status" value="1"/>
</dbReference>
<protein>
    <submittedName>
        <fullName evidence="3">Peptidase S1 domain-containing protein</fullName>
    </submittedName>
</protein>
<dbReference type="InterPro" id="IPR001314">
    <property type="entry name" value="Peptidase_S1A"/>
</dbReference>
<dbReference type="PRINTS" id="PR00722">
    <property type="entry name" value="CHYMOTRYPSIN"/>
</dbReference>
<dbReference type="InterPro" id="IPR018114">
    <property type="entry name" value="TRYPSIN_HIS"/>
</dbReference>
<dbReference type="InterPro" id="IPR043504">
    <property type="entry name" value="Peptidase_S1_PA_chymotrypsin"/>
</dbReference>
<organism evidence="3">
    <name type="scientific">Strongyloides stercoralis</name>
    <name type="common">Threadworm</name>
    <dbReference type="NCBI Taxonomy" id="6248"/>
    <lineage>
        <taxon>Eukaryota</taxon>
        <taxon>Metazoa</taxon>
        <taxon>Ecdysozoa</taxon>
        <taxon>Nematoda</taxon>
        <taxon>Chromadorea</taxon>
        <taxon>Rhabditida</taxon>
        <taxon>Tylenchina</taxon>
        <taxon>Panagrolaimomorpha</taxon>
        <taxon>Strongyloidoidea</taxon>
        <taxon>Strongyloididae</taxon>
        <taxon>Strongyloides</taxon>
    </lineage>
</organism>
<dbReference type="Gene3D" id="2.40.10.10">
    <property type="entry name" value="Trypsin-like serine proteases"/>
    <property type="match status" value="3"/>
</dbReference>
<evidence type="ECO:0000256" key="1">
    <source>
        <dbReference type="ARBA" id="ARBA00023157"/>
    </source>
</evidence>
<sequence>MRLITVSIYFIIIPYVSGVWDKLNITPIDMRYYDEVNCGKSKYLYDLRKRFMESGSVFGHEAIDNAKLPWTVRIISRNKDEVCNGILVTQLHVLTNFGCIKDIEYVIQHRRNYQQYIGQYQVRIGESSSDDSCNANSDNIFNCSNKVTIRYIKKLHLKTPLLPYELKYGIIELNRPVTKKTHACIYDYQIKFLKLEEENRPKHLMSLIWWVDEKDPINKYELAVHYYKNIIDYSSSRFKKNCTCIQRINYLMVLEDNFDRNWKDVIKGAPLLRYIKDYQFGVYGLGQNECSKHYKDKTTFHPERFYVTFRQAELFFFDALNTVTVESNNIENSFVNYKYIYDNNTCGKVREVDKFSNFHNFENEVSYPWILTVMKGGNGCPGTLISKLHVLVTEECLYNILSERSTELTGVLVVQSKKYCTPWTRNTKIKLSGNESIYDCNNFDIQYREVISSYASVVFFFDSNSVVLLLKKPFEGVPHVCLYHDEIVGEKNKIDQRYLIYYETVLSDDKNEIVYLAHYILNEKSEKELGYKDGEIYVTDKNYKYICDKSSGGNIFVKTLENRHYLYEDQHDFSNCYKRRDPIYYDRIIHFLKYSFNLIPISSFDTSLFKYKLKKLKYYDYKNCGKSNIDLEVIYETLISGGFDVHDIKAIPWAVQIKSPRSSCSGVLISHRHVVTAAHCILNFGDHSYFYYDKEIIRNTKIIIGNYCNEEVDVDGECEYSKTVHRTGINRLLYDFEIGSRRHRNDIVVIELKVPVIGINHACLPFLHNRYKFDPKKKLITFGFGLTKSSKGLNYVKSHNRLKRFIYSNPNNIKNCTQPWVTINSTECLCIDVNVHKGLCGGDSGGGLIQKTFDNRYILIGINSRTTTCINSDHFYDVERPNIFIKIETYKNEILNFMHETKTYIKEK</sequence>
<proteinExistence type="predicted"/>
<dbReference type="PANTHER" id="PTHR24253">
    <property type="entry name" value="TRANSMEMBRANE PROTEASE SERINE"/>
    <property type="match status" value="1"/>
</dbReference>
<dbReference type="AlphaFoldDB" id="A0A0K0ETB6"/>
<dbReference type="PANTHER" id="PTHR24253:SF153">
    <property type="entry name" value="SERINE PROTEASE HEPSIN"/>
    <property type="match status" value="1"/>
</dbReference>
<keyword evidence="1" id="KW-1015">Disulfide bond</keyword>
<dbReference type="InterPro" id="IPR001254">
    <property type="entry name" value="Trypsin_dom"/>
</dbReference>
<dbReference type="STRING" id="6248.A0A0K0ETB6"/>
<feature type="domain" description="Peptidase S1" evidence="2">
    <location>
        <begin position="639"/>
        <end position="903"/>
    </location>
</feature>
<name>A0A0K0ETB6_STRER</name>